<gene>
    <name evidence="1" type="ORF">BOTBODRAFT_36661</name>
</gene>
<dbReference type="EMBL" id="KL198072">
    <property type="protein sequence ID" value="KDQ10041.1"/>
    <property type="molecule type" value="Genomic_DNA"/>
</dbReference>
<name>A0A067MEN0_BOTB1</name>
<sequence>MGPGYFGATPAAARSLTIRATSRQLLELQDLPNLPLNADFTMSGGIVVINSSTAPVFCYVAREHQPPGGDGGWYKLGPGVYDRWDRPGGKWEVVGFRNGDDTVRGAAFARAGSTVTFNGDFTRIHVLTPQAKNLESAPGGLIPRCESPVVPPNSSFM</sequence>
<dbReference type="HOGENOM" id="CLU_1677585_0_0_1"/>
<keyword evidence="2" id="KW-1185">Reference proteome</keyword>
<dbReference type="Proteomes" id="UP000027195">
    <property type="component" value="Unassembled WGS sequence"/>
</dbReference>
<dbReference type="InParanoid" id="A0A067MEN0"/>
<protein>
    <submittedName>
        <fullName evidence="1">Uncharacterized protein</fullName>
    </submittedName>
</protein>
<proteinExistence type="predicted"/>
<evidence type="ECO:0000313" key="2">
    <source>
        <dbReference type="Proteomes" id="UP000027195"/>
    </source>
</evidence>
<organism evidence="1 2">
    <name type="scientific">Botryobasidium botryosum (strain FD-172 SS1)</name>
    <dbReference type="NCBI Taxonomy" id="930990"/>
    <lineage>
        <taxon>Eukaryota</taxon>
        <taxon>Fungi</taxon>
        <taxon>Dikarya</taxon>
        <taxon>Basidiomycota</taxon>
        <taxon>Agaricomycotina</taxon>
        <taxon>Agaricomycetes</taxon>
        <taxon>Cantharellales</taxon>
        <taxon>Botryobasidiaceae</taxon>
        <taxon>Botryobasidium</taxon>
    </lineage>
</organism>
<accession>A0A067MEN0</accession>
<dbReference type="OrthoDB" id="2822793at2759"/>
<reference evidence="2" key="1">
    <citation type="journal article" date="2014" name="Proc. Natl. Acad. Sci. U.S.A.">
        <title>Extensive sampling of basidiomycete genomes demonstrates inadequacy of the white-rot/brown-rot paradigm for wood decay fungi.</title>
        <authorList>
            <person name="Riley R."/>
            <person name="Salamov A.A."/>
            <person name="Brown D.W."/>
            <person name="Nagy L.G."/>
            <person name="Floudas D."/>
            <person name="Held B.W."/>
            <person name="Levasseur A."/>
            <person name="Lombard V."/>
            <person name="Morin E."/>
            <person name="Otillar R."/>
            <person name="Lindquist E.A."/>
            <person name="Sun H."/>
            <person name="LaButti K.M."/>
            <person name="Schmutz J."/>
            <person name="Jabbour D."/>
            <person name="Luo H."/>
            <person name="Baker S.E."/>
            <person name="Pisabarro A.G."/>
            <person name="Walton J.D."/>
            <person name="Blanchette R.A."/>
            <person name="Henrissat B."/>
            <person name="Martin F."/>
            <person name="Cullen D."/>
            <person name="Hibbett D.S."/>
            <person name="Grigoriev I.V."/>
        </authorList>
    </citation>
    <scope>NUCLEOTIDE SEQUENCE [LARGE SCALE GENOMIC DNA]</scope>
    <source>
        <strain evidence="2">FD-172 SS1</strain>
    </source>
</reference>
<dbReference type="AlphaFoldDB" id="A0A067MEN0"/>
<evidence type="ECO:0000313" key="1">
    <source>
        <dbReference type="EMBL" id="KDQ10041.1"/>
    </source>
</evidence>